<dbReference type="InterPro" id="IPR013783">
    <property type="entry name" value="Ig-like_fold"/>
</dbReference>
<dbReference type="InterPro" id="IPR009880">
    <property type="entry name" value="Glyoxal_oxidase_N"/>
</dbReference>
<dbReference type="Gene3D" id="2.130.10.80">
    <property type="entry name" value="Galactose oxidase/kelch, beta-propeller"/>
    <property type="match status" value="1"/>
</dbReference>
<reference evidence="5" key="1">
    <citation type="journal article" date="2020" name="Stud. Mycol.">
        <title>101 Dothideomycetes genomes: a test case for predicting lifestyles and emergence of pathogens.</title>
        <authorList>
            <person name="Haridas S."/>
            <person name="Albert R."/>
            <person name="Binder M."/>
            <person name="Bloem J."/>
            <person name="Labutti K."/>
            <person name="Salamov A."/>
            <person name="Andreopoulos B."/>
            <person name="Baker S."/>
            <person name="Barry K."/>
            <person name="Bills G."/>
            <person name="Bluhm B."/>
            <person name="Cannon C."/>
            <person name="Castanera R."/>
            <person name="Culley D."/>
            <person name="Daum C."/>
            <person name="Ezra D."/>
            <person name="Gonzalez J."/>
            <person name="Henrissat B."/>
            <person name="Kuo A."/>
            <person name="Liang C."/>
            <person name="Lipzen A."/>
            <person name="Lutzoni F."/>
            <person name="Magnuson J."/>
            <person name="Mondo S."/>
            <person name="Nolan M."/>
            <person name="Ohm R."/>
            <person name="Pangilinan J."/>
            <person name="Park H.-J."/>
            <person name="Ramirez L."/>
            <person name="Alfaro M."/>
            <person name="Sun H."/>
            <person name="Tritt A."/>
            <person name="Yoshinaga Y."/>
            <person name="Zwiers L.-H."/>
            <person name="Turgeon B."/>
            <person name="Goodwin S."/>
            <person name="Spatafora J."/>
            <person name="Crous P."/>
            <person name="Grigoriev I."/>
        </authorList>
    </citation>
    <scope>NUCLEOTIDE SEQUENCE</scope>
    <source>
        <strain evidence="5">CBS 183.55</strain>
    </source>
</reference>
<dbReference type="Pfam" id="PF09118">
    <property type="entry name" value="GO-like_E_set"/>
    <property type="match status" value="1"/>
</dbReference>
<feature type="region of interest" description="Disordered" evidence="2">
    <location>
        <begin position="251"/>
        <end position="334"/>
    </location>
</feature>
<evidence type="ECO:0000259" key="4">
    <source>
        <dbReference type="PROSITE" id="PS51212"/>
    </source>
</evidence>
<accession>A0A6A5RK93</accession>
<dbReference type="InterPro" id="IPR002889">
    <property type="entry name" value="WSC_carb-bd"/>
</dbReference>
<dbReference type="InterPro" id="IPR014756">
    <property type="entry name" value="Ig_E-set"/>
</dbReference>
<dbReference type="Proteomes" id="UP000800082">
    <property type="component" value="Unassembled WGS sequence"/>
</dbReference>
<dbReference type="Pfam" id="PF01822">
    <property type="entry name" value="WSC"/>
    <property type="match status" value="5"/>
</dbReference>
<dbReference type="PROSITE" id="PS51212">
    <property type="entry name" value="WSC"/>
    <property type="match status" value="5"/>
</dbReference>
<keyword evidence="1 3" id="KW-0732">Signal</keyword>
<dbReference type="RefSeq" id="XP_033449043.1">
    <property type="nucleotide sequence ID" value="XM_033592569.1"/>
</dbReference>
<dbReference type="CDD" id="cd02851">
    <property type="entry name" value="E_set_GO_C"/>
    <property type="match status" value="1"/>
</dbReference>
<dbReference type="GeneID" id="54350237"/>
<feature type="domain" description="WSC" evidence="4">
    <location>
        <begin position="154"/>
        <end position="249"/>
    </location>
</feature>
<feature type="region of interest" description="Disordered" evidence="2">
    <location>
        <begin position="365"/>
        <end position="388"/>
    </location>
</feature>
<evidence type="ECO:0000256" key="2">
    <source>
        <dbReference type="SAM" id="MobiDB-lite"/>
    </source>
</evidence>
<sequence>MGSFIQSLSATTLCLSLLLTGSNANLIERQAFSPPSTLPGGWSYKGCYTDAVGQRSLRASTFASSSQSADECIDYCATSGYSLAGTEYSNECYCANSISGPGGPAPNDEGCNMACSGVPGEACGGPDRLSLYERTVTAPAQSSAISIDDGAEWVWASRGCYSDLTYARILSTGVSVQGGGQNNSAQSCTSECQRQNFRHAGTEYAAECFCGNTLNNGHVPQDEGCTMRCTGNSRQFCGGPDRINIYEFVQRPKITSNSSSTPIRSSTPTPTPTPGYSSTIASFSSVPDAQSSPASSTTGSQSTMTSSPTSSASSNTHITSSNSKSSDHADATSTTNAFSTSLSSHIDAPTSSTIESYSASTIESHSSSSAPLTASSSPSSYLHSNSASNYSSTAPYNASSKYTANLNSTTPEVHITSTTILSTATASVALSSTISEHVTATTTAPLPQNSTQLHTSDTPITTITSASLSSIILNATTTSPFAQNPTSTAFNESTTASPTDSSTLLISLNAASTASITQNYTSSVTPTPTPELKVGWFYEGCYVDGPGPRTLPNGAGVQGGMTNQKCCDACQTGGYIFAGTEYAGECFCGNTLQGVGAPAPNGEAQCDMACNGNSTEMCGGPNRLSLFRYYKGDEPPVSSTTIVSSSSTAAPIPTGLPEDFEYKGCYVDGPGYRVMQNQQPDVQQMTIASCAGRCSSLGYTVAGMEYHTQCFCDNALRMSAPLADNDNQCNTPCGGNSAQMCGGGDRLTVYSSQKVLKIFKKPVPTPKVGNWTYQGCATSNGGQWDKPLPWKLFNETGNNPEWCLSTCQKYGYMAAGMEYGVECYCGDVDHMVAKGSVPAPESECNTPCPGDEESICGQGNRLTWYKYTEGDPLYVFRYPQGNEAGRYEFLVGGPVIPLISIPLINGKVTFLEKNGTNLNGTGSYELDPSIDGGHDIYHSIREVYGLKTDVFCSASVTMPDRAGRVINIGGWSGDSLFGVRMYTPNGQLGTNSTSEWQENFQQLSLQTTRWYPTALVMPNGSMLIVGGENGSNGPPVPNMEILPRVGPLKHAQFLLDTDPNNLYPFLAILPSGGIFVQYYNEGRILDERSLDTVKILPKAPTAVNDDNGGRTYPLEGSMVLLPQKFPYTENLEVLVCGGSGAGWGLDNCITTKPDDVSPEWTIERMPSRRVLTCMTTLPDGTFMIMNGAEEGVAGFGLADVSNLNAVLYDSRKPKHQRMSILGNTTIPRMYHSEAVLMDDGRVLVSGSDPEDDKHPQEYRLEVYLPPYLTSGKARPAFTIEHNDWINGAEYQFTVTAGSPNISVSLLGSEASTHGNTMGARILEPHVRCDSWPVCTVGAPPGPYVAPPGWYRMFVLDESIPSVASWVRIGGDPASLGDWPNTPDFLPLPGVGPVKDTSASKTFRA</sequence>
<proteinExistence type="predicted"/>
<dbReference type="OrthoDB" id="2019572at2759"/>
<dbReference type="SMART" id="SM00321">
    <property type="entry name" value="WSC"/>
    <property type="match status" value="5"/>
</dbReference>
<dbReference type="InterPro" id="IPR015202">
    <property type="entry name" value="GO-like_E_set"/>
</dbReference>
<feature type="domain" description="WSC" evidence="4">
    <location>
        <begin position="770"/>
        <end position="868"/>
    </location>
</feature>
<name>A0A6A5RK93_9PLEO</name>
<evidence type="ECO:0000256" key="1">
    <source>
        <dbReference type="ARBA" id="ARBA00022729"/>
    </source>
</evidence>
<dbReference type="SUPFAM" id="SSF50965">
    <property type="entry name" value="Galactose oxidase, central domain"/>
    <property type="match status" value="1"/>
</dbReference>
<feature type="compositionally biased region" description="Low complexity" evidence="2">
    <location>
        <begin position="255"/>
        <end position="279"/>
    </location>
</feature>
<evidence type="ECO:0000313" key="6">
    <source>
        <dbReference type="Proteomes" id="UP000800082"/>
    </source>
</evidence>
<dbReference type="PANTHER" id="PTHR32208:SF105">
    <property type="entry name" value="COPPER RADICAL OXIDASE"/>
    <property type="match status" value="1"/>
</dbReference>
<feature type="compositionally biased region" description="Low complexity" evidence="2">
    <location>
        <begin position="289"/>
        <end position="324"/>
    </location>
</feature>
<dbReference type="Pfam" id="PF07250">
    <property type="entry name" value="Glyoxal_oxid_N"/>
    <property type="match status" value="1"/>
</dbReference>
<dbReference type="PANTHER" id="PTHR32208">
    <property type="entry name" value="SECRETED PROTEIN-RELATED"/>
    <property type="match status" value="1"/>
</dbReference>
<organism evidence="5 6">
    <name type="scientific">Didymella exigua CBS 183.55</name>
    <dbReference type="NCBI Taxonomy" id="1150837"/>
    <lineage>
        <taxon>Eukaryota</taxon>
        <taxon>Fungi</taxon>
        <taxon>Dikarya</taxon>
        <taxon>Ascomycota</taxon>
        <taxon>Pezizomycotina</taxon>
        <taxon>Dothideomycetes</taxon>
        <taxon>Pleosporomycetidae</taxon>
        <taxon>Pleosporales</taxon>
        <taxon>Pleosporineae</taxon>
        <taxon>Didymellaceae</taxon>
        <taxon>Didymella</taxon>
    </lineage>
</organism>
<keyword evidence="6" id="KW-1185">Reference proteome</keyword>
<feature type="domain" description="WSC" evidence="4">
    <location>
        <begin position="535"/>
        <end position="630"/>
    </location>
</feature>
<gene>
    <name evidence="5" type="ORF">M421DRAFT_420688</name>
</gene>
<protein>
    <submittedName>
        <fullName evidence="5">Copper radical oxidase</fullName>
    </submittedName>
</protein>
<feature type="domain" description="WSC" evidence="4">
    <location>
        <begin position="659"/>
        <end position="753"/>
    </location>
</feature>
<dbReference type="EMBL" id="ML978968">
    <property type="protein sequence ID" value="KAF1928795.1"/>
    <property type="molecule type" value="Genomic_DNA"/>
</dbReference>
<dbReference type="InterPro" id="IPR037293">
    <property type="entry name" value="Gal_Oxidase_central_sf"/>
</dbReference>
<feature type="chain" id="PRO_5025650756" evidence="3">
    <location>
        <begin position="25"/>
        <end position="1404"/>
    </location>
</feature>
<dbReference type="SUPFAM" id="SSF81296">
    <property type="entry name" value="E set domains"/>
    <property type="match status" value="1"/>
</dbReference>
<dbReference type="InterPro" id="IPR011043">
    <property type="entry name" value="Gal_Oxase/kelch_b-propeller"/>
</dbReference>
<evidence type="ECO:0000313" key="5">
    <source>
        <dbReference type="EMBL" id="KAF1928795.1"/>
    </source>
</evidence>
<evidence type="ECO:0000256" key="3">
    <source>
        <dbReference type="SAM" id="SignalP"/>
    </source>
</evidence>
<dbReference type="Gene3D" id="2.60.40.10">
    <property type="entry name" value="Immunoglobulins"/>
    <property type="match status" value="1"/>
</dbReference>
<feature type="domain" description="WSC" evidence="4">
    <location>
        <begin position="41"/>
        <end position="135"/>
    </location>
</feature>
<feature type="signal peptide" evidence="3">
    <location>
        <begin position="1"/>
        <end position="24"/>
    </location>
</feature>